<reference evidence="1 2" key="1">
    <citation type="submission" date="2020-03" db="EMBL/GenBank/DDBJ databases">
        <title>Genomic Encyclopedia of Type Strains, Phase III (KMG-III): the genomes of soil and plant-associated and newly described type strains.</title>
        <authorList>
            <person name="Whitman W."/>
        </authorList>
    </citation>
    <scope>NUCLEOTIDE SEQUENCE [LARGE SCALE GENOMIC DNA]</scope>
    <source>
        <strain evidence="1 2">CECT 4207</strain>
    </source>
</reference>
<gene>
    <name evidence="1" type="ORF">FHR86_001988</name>
</gene>
<evidence type="ECO:0000313" key="2">
    <source>
        <dbReference type="Proteomes" id="UP000802392"/>
    </source>
</evidence>
<evidence type="ECO:0000313" key="1">
    <source>
        <dbReference type="EMBL" id="NIJ01667.1"/>
    </source>
</evidence>
<sequence>MPAQPASRVPDEAHQPPDPPLWCHRCNTDKRLVVNSIESHYPPVPNMVDVAYECCDCRYIYRQVASVQKVAVILNRPGLVQGVLQFGGQYLHCGEPMKTKSCELRRIQAPLALNPREPLRMYEVLINTRILGCLCGFRMEIPD</sequence>
<keyword evidence="2" id="KW-1185">Reference proteome</keyword>
<organism evidence="1 2">
    <name type="scientific">Paenarthrobacter ilicis</name>
    <dbReference type="NCBI Taxonomy" id="43665"/>
    <lineage>
        <taxon>Bacteria</taxon>
        <taxon>Bacillati</taxon>
        <taxon>Actinomycetota</taxon>
        <taxon>Actinomycetes</taxon>
        <taxon>Micrococcales</taxon>
        <taxon>Micrococcaceae</taxon>
        <taxon>Paenarthrobacter</taxon>
    </lineage>
</organism>
<name>A0ABX0TLV5_9MICC</name>
<dbReference type="EMBL" id="JAAOZD010000003">
    <property type="protein sequence ID" value="NIJ01667.1"/>
    <property type="molecule type" value="Genomic_DNA"/>
</dbReference>
<proteinExistence type="predicted"/>
<accession>A0ABX0TLV5</accession>
<dbReference type="RefSeq" id="WP_167265610.1">
    <property type="nucleotide sequence ID" value="NZ_BAAAVO010000013.1"/>
</dbReference>
<comment type="caution">
    <text evidence="1">The sequence shown here is derived from an EMBL/GenBank/DDBJ whole genome shotgun (WGS) entry which is preliminary data.</text>
</comment>
<dbReference type="Proteomes" id="UP000802392">
    <property type="component" value="Unassembled WGS sequence"/>
</dbReference>
<protein>
    <submittedName>
        <fullName evidence="1">Uncharacterized protein</fullName>
    </submittedName>
</protein>